<accession>A0ACB8QZF6</accession>
<proteinExistence type="predicted"/>
<comment type="caution">
    <text evidence="1">The sequence shown here is derived from an EMBL/GenBank/DDBJ whole genome shotgun (WGS) entry which is preliminary data.</text>
</comment>
<keyword evidence="2" id="KW-1185">Reference proteome</keyword>
<sequence length="554" mass="62493">MSIPYFLNNPIPNFVAFTAGFCYAVFFLARVAYRLYRWPLRTMPGPKLKTFLTGSSAKMSDMAPIETHEEWVRTYGPTFRYCSLLSTPMLFTADTTALRHILATSAVYRKSSFIRHHLGQLVGEGLLFVEGPKHKRQRRVMNPAFGPIQVRKFTEMFVSKSNEMRDIWMDLCSRATRQDGRVPIDAFAWLNKATLDIISLAGFNYETDALHAPGERPNMLNEAVRVMFSFELLNLVTLAQLIIPLLGKIPTERVRETAKAKKLITQIGMELIAEKRAAVAATSSSVSSNFVERKDIEGHDLLSLLIKSNMAADLPDDARLSDADILAQVPTFLVAGHETTSTAVAWTLFALSCDRGVQRKLREELRAMPTDTPSESELSSLTYLDHVVREVLRLHAPVYDSERVAVQDDIVPLRTPYTDTSGQIHYEIRVTKGDVINIPIQVLNRTVDLWGEDAREFRPDRWERLPETVKEIPNVFSNLLTFMAGSHACIGYRFSILEMKALTFAIIRHFEVELAVSPLEITRRTMIVGRPALATNINAGSQLPLLIRPVRSQV</sequence>
<organism evidence="1 2">
    <name type="scientific">Vararia minispora EC-137</name>
    <dbReference type="NCBI Taxonomy" id="1314806"/>
    <lineage>
        <taxon>Eukaryota</taxon>
        <taxon>Fungi</taxon>
        <taxon>Dikarya</taxon>
        <taxon>Basidiomycota</taxon>
        <taxon>Agaricomycotina</taxon>
        <taxon>Agaricomycetes</taxon>
        <taxon>Russulales</taxon>
        <taxon>Lachnocladiaceae</taxon>
        <taxon>Vararia</taxon>
    </lineage>
</organism>
<reference evidence="1" key="1">
    <citation type="submission" date="2021-02" db="EMBL/GenBank/DDBJ databases">
        <authorList>
            <consortium name="DOE Joint Genome Institute"/>
            <person name="Ahrendt S."/>
            <person name="Looney B.P."/>
            <person name="Miyauchi S."/>
            <person name="Morin E."/>
            <person name="Drula E."/>
            <person name="Courty P.E."/>
            <person name="Chicoki N."/>
            <person name="Fauchery L."/>
            <person name="Kohler A."/>
            <person name="Kuo A."/>
            <person name="Labutti K."/>
            <person name="Pangilinan J."/>
            <person name="Lipzen A."/>
            <person name="Riley R."/>
            <person name="Andreopoulos W."/>
            <person name="He G."/>
            <person name="Johnson J."/>
            <person name="Barry K.W."/>
            <person name="Grigoriev I.V."/>
            <person name="Nagy L."/>
            <person name="Hibbett D."/>
            <person name="Henrissat B."/>
            <person name="Matheny P.B."/>
            <person name="Labbe J."/>
            <person name="Martin F."/>
        </authorList>
    </citation>
    <scope>NUCLEOTIDE SEQUENCE</scope>
    <source>
        <strain evidence="1">EC-137</strain>
    </source>
</reference>
<reference evidence="1" key="2">
    <citation type="journal article" date="2022" name="New Phytol.">
        <title>Evolutionary transition to the ectomycorrhizal habit in the genomes of a hyperdiverse lineage of mushroom-forming fungi.</title>
        <authorList>
            <person name="Looney B."/>
            <person name="Miyauchi S."/>
            <person name="Morin E."/>
            <person name="Drula E."/>
            <person name="Courty P.E."/>
            <person name="Kohler A."/>
            <person name="Kuo A."/>
            <person name="LaButti K."/>
            <person name="Pangilinan J."/>
            <person name="Lipzen A."/>
            <person name="Riley R."/>
            <person name="Andreopoulos W."/>
            <person name="He G."/>
            <person name="Johnson J."/>
            <person name="Nolan M."/>
            <person name="Tritt A."/>
            <person name="Barry K.W."/>
            <person name="Grigoriev I.V."/>
            <person name="Nagy L.G."/>
            <person name="Hibbett D."/>
            <person name="Henrissat B."/>
            <person name="Matheny P.B."/>
            <person name="Labbe J."/>
            <person name="Martin F.M."/>
        </authorList>
    </citation>
    <scope>NUCLEOTIDE SEQUENCE</scope>
    <source>
        <strain evidence="1">EC-137</strain>
    </source>
</reference>
<gene>
    <name evidence="1" type="ORF">K488DRAFT_39832</name>
</gene>
<evidence type="ECO:0000313" key="1">
    <source>
        <dbReference type="EMBL" id="KAI0037040.1"/>
    </source>
</evidence>
<evidence type="ECO:0000313" key="2">
    <source>
        <dbReference type="Proteomes" id="UP000814128"/>
    </source>
</evidence>
<name>A0ACB8QZF6_9AGAM</name>
<protein>
    <submittedName>
        <fullName evidence="1">Cytochrome P450</fullName>
    </submittedName>
</protein>
<dbReference type="Proteomes" id="UP000814128">
    <property type="component" value="Unassembled WGS sequence"/>
</dbReference>
<dbReference type="EMBL" id="MU273466">
    <property type="protein sequence ID" value="KAI0037040.1"/>
    <property type="molecule type" value="Genomic_DNA"/>
</dbReference>